<name>A0A2T7UMT0_9RHOB</name>
<comment type="caution">
    <text evidence="2">The sequence shown here is derived from an EMBL/GenBank/DDBJ whole genome shotgun (WGS) entry which is preliminary data.</text>
</comment>
<dbReference type="EMBL" id="QDDR01000010">
    <property type="protein sequence ID" value="PVE46013.1"/>
    <property type="molecule type" value="Genomic_DNA"/>
</dbReference>
<gene>
    <name evidence="2" type="ORF">DDE23_17610</name>
</gene>
<feature type="signal peptide" evidence="1">
    <location>
        <begin position="1"/>
        <end position="21"/>
    </location>
</feature>
<accession>A0A2T7UMT0</accession>
<evidence type="ECO:0008006" key="4">
    <source>
        <dbReference type="Google" id="ProtNLM"/>
    </source>
</evidence>
<keyword evidence="1" id="KW-0732">Signal</keyword>
<evidence type="ECO:0000313" key="3">
    <source>
        <dbReference type="Proteomes" id="UP000244810"/>
    </source>
</evidence>
<proteinExistence type="predicted"/>
<feature type="chain" id="PRO_5015531257" description="Peptidase C-terminal archaeal/bacterial domain-containing protein" evidence="1">
    <location>
        <begin position="22"/>
        <end position="590"/>
    </location>
</feature>
<keyword evidence="3" id="KW-1185">Reference proteome</keyword>
<organism evidence="2 3">
    <name type="scientific">Pararhodobacter aggregans</name>
    <dbReference type="NCBI Taxonomy" id="404875"/>
    <lineage>
        <taxon>Bacteria</taxon>
        <taxon>Pseudomonadati</taxon>
        <taxon>Pseudomonadota</taxon>
        <taxon>Alphaproteobacteria</taxon>
        <taxon>Rhodobacterales</taxon>
        <taxon>Paracoccaceae</taxon>
        <taxon>Pararhodobacter</taxon>
    </lineage>
</organism>
<protein>
    <recommendedName>
        <fullName evidence="4">Peptidase C-terminal archaeal/bacterial domain-containing protein</fullName>
    </recommendedName>
</protein>
<reference evidence="2 3" key="1">
    <citation type="journal article" date="2011" name="Syst. Appl. Microbiol.">
        <title>Defluviimonas denitrificans gen. nov., sp. nov., and Pararhodobacter aggregans gen. nov., sp. nov., non-phototrophic Rhodobacteraceae from the biofilter of a marine aquaculture.</title>
        <authorList>
            <person name="Foesel B.U."/>
            <person name="Drake H.L."/>
            <person name="Schramm A."/>
        </authorList>
    </citation>
    <scope>NUCLEOTIDE SEQUENCE [LARGE SCALE GENOMIC DNA]</scope>
    <source>
        <strain evidence="2 3">D1-19</strain>
    </source>
</reference>
<dbReference type="RefSeq" id="WP_107751839.1">
    <property type="nucleotide sequence ID" value="NZ_QBKF01000005.1"/>
</dbReference>
<dbReference type="AlphaFoldDB" id="A0A2T7UMT0"/>
<dbReference type="Proteomes" id="UP000244810">
    <property type="component" value="Unassembled WGS sequence"/>
</dbReference>
<evidence type="ECO:0000313" key="2">
    <source>
        <dbReference type="EMBL" id="PVE46013.1"/>
    </source>
</evidence>
<sequence>MTATTALATLMLPLASGAALAQEAGFAVELSPATDPFLRQRIGLRVYGPVTEPAASFVRGCLGVVPAESAGAAFEVTAPMDTLSFTGAGAGLQSLVLGTPDGLYRCALADDQGFVSTSLGHVAPGRYTVWLGAAEGSSIDARLFASETPVSAIELFGLDVARLGEPRAGRFAFAPSPDSARQTLVSGAPLYAEEELRPLAQDNCWGYSRLDAADAILTLDQASDRFSVFALSERDLVMAVIDPAGQVHCNDDSYNLNPAVTFDAAQPGEYQVFVGGYSPGPGSVYDLYASAGMPAFSDAVVNLDAEPRAGHVAFDADQALQGQLLASAPVSSQDPVESLPIGMYCAGFTDISAPDLVLSLDGAQSMMSIYARSETDLVLAVRAPDGSWSCNDDAFQLNPGISINAAQPGDYLVYVGSYAPGAGGTYNLYASMGEPNWNATALAGGQTAPSTLNVTAEPSVARLSFGPDTRIDPRVIFDITPSQTEAFGMGDGCAGYITPGQPDLVIDAVEGLPQLMVYMVADTDGTLTVVAPDGRIYCNDDFEQLNPGVMIPNPQAGAYAVFAGSYAGAGGMATLGVTIASPQWVMDREH</sequence>
<evidence type="ECO:0000256" key="1">
    <source>
        <dbReference type="SAM" id="SignalP"/>
    </source>
</evidence>